<keyword evidence="8" id="KW-0227">DNA damage</keyword>
<dbReference type="GeneID" id="91086967"/>
<dbReference type="InterPro" id="IPR001126">
    <property type="entry name" value="UmuC"/>
</dbReference>
<dbReference type="CDD" id="cd21965">
    <property type="entry name" value="Zn-C2H2_CALCOCO1_TAX1BP1_like"/>
    <property type="match status" value="1"/>
</dbReference>
<feature type="compositionally biased region" description="Basic and acidic residues" evidence="13">
    <location>
        <begin position="9"/>
        <end position="18"/>
    </location>
</feature>
<evidence type="ECO:0000256" key="5">
    <source>
        <dbReference type="ARBA" id="ARBA00022695"/>
    </source>
</evidence>
<dbReference type="Gene3D" id="1.10.150.810">
    <property type="match status" value="2"/>
</dbReference>
<accession>A0AAJ8JSB8</accession>
<feature type="region of interest" description="Disordered" evidence="13">
    <location>
        <begin position="526"/>
        <end position="545"/>
    </location>
</feature>
<reference evidence="15" key="1">
    <citation type="submission" date="2016-06" db="EMBL/GenBank/DDBJ databases">
        <authorList>
            <person name="Cuomo C."/>
            <person name="Litvintseva A."/>
            <person name="Heitman J."/>
            <person name="Chen Y."/>
            <person name="Sun S."/>
            <person name="Springer D."/>
            <person name="Dromer F."/>
            <person name="Young S."/>
            <person name="Zeng Q."/>
            <person name="Chapman S."/>
            <person name="Gujja S."/>
            <person name="Saif S."/>
            <person name="Birren B."/>
        </authorList>
    </citation>
    <scope>NUCLEOTIDE SEQUENCE</scope>
    <source>
        <strain evidence="15">CBS 7841</strain>
    </source>
</reference>
<dbReference type="InterPro" id="IPR050116">
    <property type="entry name" value="DNA_polymerase-Y"/>
</dbReference>
<dbReference type="FunFam" id="3.30.70.270:FF:000014">
    <property type="entry name" value="DNA polymerase kappa subunit"/>
    <property type="match status" value="1"/>
</dbReference>
<evidence type="ECO:0000256" key="1">
    <source>
        <dbReference type="ARBA" id="ARBA00010945"/>
    </source>
</evidence>
<dbReference type="FunFam" id="1.10.150.810:FF:000003">
    <property type="entry name" value="DNA polymerase kappa subunit"/>
    <property type="match status" value="1"/>
</dbReference>
<dbReference type="InterPro" id="IPR036775">
    <property type="entry name" value="DNA_pol_Y-fam_lit_finger_sf"/>
</dbReference>
<feature type="compositionally biased region" description="Basic and acidic residues" evidence="13">
    <location>
        <begin position="36"/>
        <end position="45"/>
    </location>
</feature>
<evidence type="ECO:0000256" key="6">
    <source>
        <dbReference type="ARBA" id="ARBA00022705"/>
    </source>
</evidence>
<dbReference type="GO" id="GO:0003887">
    <property type="term" value="F:DNA-directed DNA polymerase activity"/>
    <property type="evidence" value="ECO:0007669"/>
    <property type="project" value="UniProtKB-KW"/>
</dbReference>
<dbReference type="Gene3D" id="3.30.160.60">
    <property type="entry name" value="Classic Zinc Finger"/>
    <property type="match status" value="1"/>
</dbReference>
<dbReference type="InterPro" id="IPR043128">
    <property type="entry name" value="Rev_trsase/Diguanyl_cyclase"/>
</dbReference>
<feature type="region of interest" description="Disordered" evidence="13">
    <location>
        <begin position="1"/>
        <end position="47"/>
    </location>
</feature>
<feature type="domain" description="UmuC" evidence="14">
    <location>
        <begin position="133"/>
        <end position="312"/>
    </location>
</feature>
<dbReference type="PANTHER" id="PTHR11076">
    <property type="entry name" value="DNA REPAIR POLYMERASE UMUC / TRANSFERASE FAMILY MEMBER"/>
    <property type="match status" value="1"/>
</dbReference>
<dbReference type="HAMAP" id="MF_01113">
    <property type="entry name" value="DNApol_IV"/>
    <property type="match status" value="1"/>
</dbReference>
<dbReference type="Pfam" id="PF11798">
    <property type="entry name" value="IMS_HHH"/>
    <property type="match status" value="1"/>
</dbReference>
<dbReference type="GO" id="GO:0006260">
    <property type="term" value="P:DNA replication"/>
    <property type="evidence" value="ECO:0007669"/>
    <property type="project" value="UniProtKB-KW"/>
</dbReference>
<keyword evidence="11" id="KW-0234">DNA repair</keyword>
<dbReference type="GO" id="GO:0005634">
    <property type="term" value="C:nucleus"/>
    <property type="evidence" value="ECO:0007669"/>
    <property type="project" value="TreeGrafter"/>
</dbReference>
<protein>
    <recommendedName>
        <fullName evidence="3">DNA polymerase kappa</fullName>
        <ecNumber evidence="2">2.7.7.7</ecNumber>
    </recommendedName>
</protein>
<dbReference type="InterPro" id="IPR043502">
    <property type="entry name" value="DNA/RNA_pol_sf"/>
</dbReference>
<name>A0AAJ8JSB8_9TREE</name>
<feature type="region of interest" description="Disordered" evidence="13">
    <location>
        <begin position="622"/>
        <end position="652"/>
    </location>
</feature>
<reference evidence="15" key="3">
    <citation type="submission" date="2024-01" db="EMBL/GenBank/DDBJ databases">
        <authorList>
            <person name="Coelho M.A."/>
            <person name="David-Palma M."/>
            <person name="Shea T."/>
            <person name="Sun S."/>
            <person name="Cuomo C.A."/>
            <person name="Heitman J."/>
        </authorList>
    </citation>
    <scope>NUCLEOTIDE SEQUENCE</scope>
    <source>
        <strain evidence="15">CBS 7841</strain>
    </source>
</reference>
<dbReference type="Pfam" id="PF11799">
    <property type="entry name" value="IMS_C"/>
    <property type="match status" value="1"/>
</dbReference>
<dbReference type="Proteomes" id="UP000094043">
    <property type="component" value="Chromosome 3"/>
</dbReference>
<dbReference type="SUPFAM" id="SSF56672">
    <property type="entry name" value="DNA/RNA polymerases"/>
    <property type="match status" value="1"/>
</dbReference>
<dbReference type="Gene3D" id="3.40.1170.60">
    <property type="match status" value="1"/>
</dbReference>
<proteinExistence type="inferred from homology"/>
<evidence type="ECO:0000256" key="4">
    <source>
        <dbReference type="ARBA" id="ARBA00022679"/>
    </source>
</evidence>
<evidence type="ECO:0000256" key="9">
    <source>
        <dbReference type="ARBA" id="ARBA00022842"/>
    </source>
</evidence>
<organism evidence="15 16">
    <name type="scientific">Cryptococcus depauperatus CBS 7841</name>
    <dbReference type="NCBI Taxonomy" id="1295531"/>
    <lineage>
        <taxon>Eukaryota</taxon>
        <taxon>Fungi</taxon>
        <taxon>Dikarya</taxon>
        <taxon>Basidiomycota</taxon>
        <taxon>Agaricomycotina</taxon>
        <taxon>Tremellomycetes</taxon>
        <taxon>Tremellales</taxon>
        <taxon>Cryptococcaceae</taxon>
        <taxon>Cryptococcus</taxon>
    </lineage>
</organism>
<keyword evidence="4" id="KW-0808">Transferase</keyword>
<dbReference type="GO" id="GO:0003684">
    <property type="term" value="F:damaged DNA binding"/>
    <property type="evidence" value="ECO:0007669"/>
    <property type="project" value="InterPro"/>
</dbReference>
<evidence type="ECO:0000256" key="13">
    <source>
        <dbReference type="SAM" id="MobiDB-lite"/>
    </source>
</evidence>
<evidence type="ECO:0000256" key="2">
    <source>
        <dbReference type="ARBA" id="ARBA00012417"/>
    </source>
</evidence>
<dbReference type="GO" id="GO:0042276">
    <property type="term" value="P:error-prone translesion synthesis"/>
    <property type="evidence" value="ECO:0007669"/>
    <property type="project" value="TreeGrafter"/>
</dbReference>
<evidence type="ECO:0000313" key="16">
    <source>
        <dbReference type="Proteomes" id="UP000094043"/>
    </source>
</evidence>
<dbReference type="FunFam" id="3.40.1170.60:FF:000014">
    <property type="entry name" value="Related to DNA polymerase kappa"/>
    <property type="match status" value="1"/>
</dbReference>
<evidence type="ECO:0000256" key="7">
    <source>
        <dbReference type="ARBA" id="ARBA00022723"/>
    </source>
</evidence>
<keyword evidence="9" id="KW-0460">Magnesium</keyword>
<dbReference type="Gene3D" id="3.30.1490.100">
    <property type="entry name" value="DNA polymerase, Y-family, little finger domain"/>
    <property type="match status" value="1"/>
</dbReference>
<dbReference type="PANTHER" id="PTHR11076:SF33">
    <property type="entry name" value="DNA POLYMERASE KAPPA"/>
    <property type="match status" value="1"/>
</dbReference>
<feature type="compositionally biased region" description="Polar residues" evidence="13">
    <location>
        <begin position="630"/>
        <end position="644"/>
    </location>
</feature>
<feature type="compositionally biased region" description="Polar residues" evidence="13">
    <location>
        <begin position="526"/>
        <end position="540"/>
    </location>
</feature>
<dbReference type="CDD" id="cd03586">
    <property type="entry name" value="PolY_Pol_IV_kappa"/>
    <property type="match status" value="1"/>
</dbReference>
<dbReference type="FunFam" id="3.30.1490.100:FF:000004">
    <property type="entry name" value="DNA polymerase IV"/>
    <property type="match status" value="1"/>
</dbReference>
<dbReference type="NCBIfam" id="NF002677">
    <property type="entry name" value="PRK02406.1"/>
    <property type="match status" value="1"/>
</dbReference>
<comment type="catalytic activity">
    <reaction evidence="12">
        <text>DNA(n) + a 2'-deoxyribonucleoside 5'-triphosphate = DNA(n+1) + diphosphate</text>
        <dbReference type="Rhea" id="RHEA:22508"/>
        <dbReference type="Rhea" id="RHEA-COMP:17339"/>
        <dbReference type="Rhea" id="RHEA-COMP:17340"/>
        <dbReference type="ChEBI" id="CHEBI:33019"/>
        <dbReference type="ChEBI" id="CHEBI:61560"/>
        <dbReference type="ChEBI" id="CHEBI:173112"/>
        <dbReference type="EC" id="2.7.7.7"/>
    </reaction>
</comment>
<dbReference type="GO" id="GO:0070987">
    <property type="term" value="P:error-free translesion synthesis"/>
    <property type="evidence" value="ECO:0007669"/>
    <property type="project" value="UniProtKB-ARBA"/>
</dbReference>
<dbReference type="AlphaFoldDB" id="A0AAJ8JSB8"/>
<comment type="similarity">
    <text evidence="1">Belongs to the DNA polymerase type-Y family.</text>
</comment>
<evidence type="ECO:0000313" key="15">
    <source>
        <dbReference type="EMBL" id="WVN87573.1"/>
    </source>
</evidence>
<evidence type="ECO:0000256" key="12">
    <source>
        <dbReference type="ARBA" id="ARBA00049244"/>
    </source>
</evidence>
<dbReference type="PROSITE" id="PS50173">
    <property type="entry name" value="UMUC"/>
    <property type="match status" value="1"/>
</dbReference>
<evidence type="ECO:0000259" key="14">
    <source>
        <dbReference type="PROSITE" id="PS50173"/>
    </source>
</evidence>
<dbReference type="GO" id="GO:0046872">
    <property type="term" value="F:metal ion binding"/>
    <property type="evidence" value="ECO:0007669"/>
    <property type="project" value="UniProtKB-KW"/>
</dbReference>
<evidence type="ECO:0000256" key="11">
    <source>
        <dbReference type="ARBA" id="ARBA00023204"/>
    </source>
</evidence>
<keyword evidence="16" id="KW-1185">Reference proteome</keyword>
<dbReference type="InterPro" id="IPR017961">
    <property type="entry name" value="DNA_pol_Y-fam_little_finger"/>
</dbReference>
<gene>
    <name evidence="15" type="ORF">L203_102756</name>
</gene>
<evidence type="ECO:0000256" key="8">
    <source>
        <dbReference type="ARBA" id="ARBA00022763"/>
    </source>
</evidence>
<evidence type="ECO:0000256" key="10">
    <source>
        <dbReference type="ARBA" id="ARBA00022932"/>
    </source>
</evidence>
<dbReference type="InterPro" id="IPR024728">
    <property type="entry name" value="PolY_HhH_motif"/>
</dbReference>
<keyword evidence="6" id="KW-0235">DNA replication</keyword>
<dbReference type="RefSeq" id="XP_066068273.1">
    <property type="nucleotide sequence ID" value="XM_066212176.1"/>
</dbReference>
<evidence type="ECO:0000256" key="3">
    <source>
        <dbReference type="ARBA" id="ARBA00016178"/>
    </source>
</evidence>
<dbReference type="SUPFAM" id="SSF100879">
    <property type="entry name" value="Lesion bypass DNA polymerase (Y-family), little finger domain"/>
    <property type="match status" value="1"/>
</dbReference>
<dbReference type="Gene3D" id="3.30.70.270">
    <property type="match status" value="1"/>
</dbReference>
<keyword evidence="5" id="KW-0548">Nucleotidyltransferase</keyword>
<sequence length="652" mass="73617">MNTNYSPTKQKEKDREIGWEAMTRPWQDMADEEKAEAERKQRSFERSLAGPSVGKAGLVRDQTEINKIIAEASKGSKFYNNQVRKDKELTEKIAWYQTKRDELMRMASRDQLEADADRILVEEEMSRDLTQTIIHVDMDAFYASVEVQRDPSLKNKAFGVGRGVLTTASYEARKFGVRSGMAGFIAKKLCPNIILTDTHFDLYIAASKSVREILEKYDENLMMASLDEGYLNITPYMSANNMSASDVVTQLRNQVEKETNMTISAGIAPNRMLAKICSDKNKPNGQYEMDFERSKIVRFMRDLPVRKIPGFGRVTERYLESLGVKSCGDIYDKRAELLVMNHWLGFRGLCRTYLGIADNNVTPRKREERKSVGVERTFRNKTNDEDIMNTLSSIVDELERDLGRLRYVGKTITVKFKLHTYENKTRAKSVSKFVSSAKDILPIAQDLLQRELPLCIRLLGVRLSSLKDVTAPEKSIKGFFLPQEGTSQLLLAPACIEATNVPQALNSKTEDSFNIPAPPEIPTTFVSKSSRETSQPNSFSHLPMNDHCRSSSSPCTDTSSPASSLVCPICGEMLPVNTSNQELNAHVDWCLNRVAIIKETGRSSHSGVKKRGMECIEEKVEKRVKKDQLKAQSKGQPRATNGTISEWLRKGR</sequence>
<dbReference type="KEGG" id="cdep:91086967"/>
<reference evidence="15" key="2">
    <citation type="journal article" date="2022" name="Elife">
        <title>Obligate sexual reproduction of a homothallic fungus closely related to the Cryptococcus pathogenic species complex.</title>
        <authorList>
            <person name="Passer A.R."/>
            <person name="Clancey S.A."/>
            <person name="Shea T."/>
            <person name="David-Palma M."/>
            <person name="Averette A.F."/>
            <person name="Boekhout T."/>
            <person name="Porcel B.M."/>
            <person name="Nowrousian M."/>
            <person name="Cuomo C.A."/>
            <person name="Sun S."/>
            <person name="Heitman J."/>
            <person name="Coelho M.A."/>
        </authorList>
    </citation>
    <scope>NUCLEOTIDE SEQUENCE</scope>
    <source>
        <strain evidence="15">CBS 7841</strain>
    </source>
</reference>
<dbReference type="GO" id="GO:0006281">
    <property type="term" value="P:DNA repair"/>
    <property type="evidence" value="ECO:0007669"/>
    <property type="project" value="UniProtKB-KW"/>
</dbReference>
<dbReference type="InterPro" id="IPR022880">
    <property type="entry name" value="DNApol_IV"/>
</dbReference>
<dbReference type="Pfam" id="PF00817">
    <property type="entry name" value="IMS"/>
    <property type="match status" value="1"/>
</dbReference>
<dbReference type="EMBL" id="CP143786">
    <property type="protein sequence ID" value="WVN87573.1"/>
    <property type="molecule type" value="Genomic_DNA"/>
</dbReference>
<keyword evidence="7" id="KW-0479">Metal-binding</keyword>
<keyword evidence="10" id="KW-0239">DNA-directed DNA polymerase</keyword>
<dbReference type="EC" id="2.7.7.7" evidence="2"/>